<reference evidence="6" key="1">
    <citation type="journal article" date="2017" name="Nat. Microbiol.">
        <title>Global analysis of biosynthetic gene clusters reveals vast potential of secondary metabolite production in Penicillium species.</title>
        <authorList>
            <person name="Nielsen J.C."/>
            <person name="Grijseels S."/>
            <person name="Prigent S."/>
            <person name="Ji B."/>
            <person name="Dainat J."/>
            <person name="Nielsen K.F."/>
            <person name="Frisvad J.C."/>
            <person name="Workman M."/>
            <person name="Nielsen J."/>
        </authorList>
    </citation>
    <scope>NUCLEOTIDE SEQUENCE [LARGE SCALE GENOMIC DNA]</scope>
    <source>
        <strain evidence="6">IBT 24891</strain>
    </source>
</reference>
<dbReference type="SUPFAM" id="SSF51735">
    <property type="entry name" value="NAD(P)-binding Rossmann-fold domains"/>
    <property type="match status" value="1"/>
</dbReference>
<dbReference type="AlphaFoldDB" id="A0A1V6TBG2"/>
<organism evidence="5 6">
    <name type="scientific">Penicillium steckii</name>
    <dbReference type="NCBI Taxonomy" id="303698"/>
    <lineage>
        <taxon>Eukaryota</taxon>
        <taxon>Fungi</taxon>
        <taxon>Dikarya</taxon>
        <taxon>Ascomycota</taxon>
        <taxon>Pezizomycotina</taxon>
        <taxon>Eurotiomycetes</taxon>
        <taxon>Eurotiomycetidae</taxon>
        <taxon>Eurotiales</taxon>
        <taxon>Aspergillaceae</taxon>
        <taxon>Penicillium</taxon>
    </lineage>
</organism>
<dbReference type="Gene3D" id="3.90.25.10">
    <property type="entry name" value="UDP-galactose 4-epimerase, domain 1"/>
    <property type="match status" value="1"/>
</dbReference>
<keyword evidence="2" id="KW-0521">NADP</keyword>
<dbReference type="GO" id="GO:0016491">
    <property type="term" value="F:oxidoreductase activity"/>
    <property type="evidence" value="ECO:0007669"/>
    <property type="project" value="UniProtKB-KW"/>
</dbReference>
<evidence type="ECO:0000256" key="3">
    <source>
        <dbReference type="ARBA" id="ARBA00023002"/>
    </source>
</evidence>
<dbReference type="EMBL" id="MLKD01000008">
    <property type="protein sequence ID" value="OQE23715.1"/>
    <property type="molecule type" value="Genomic_DNA"/>
</dbReference>
<keyword evidence="3" id="KW-0560">Oxidoreductase</keyword>
<protein>
    <recommendedName>
        <fullName evidence="4">NmrA-like domain-containing protein</fullName>
    </recommendedName>
</protein>
<dbReference type="GO" id="GO:0005634">
    <property type="term" value="C:nucleus"/>
    <property type="evidence" value="ECO:0007669"/>
    <property type="project" value="TreeGrafter"/>
</dbReference>
<dbReference type="InterPro" id="IPR051164">
    <property type="entry name" value="NmrA-like_oxidored"/>
</dbReference>
<name>A0A1V6TBG2_9EURO</name>
<dbReference type="STRING" id="303698.A0A1V6TBG2"/>
<keyword evidence="6" id="KW-1185">Reference proteome</keyword>
<dbReference type="Gene3D" id="3.40.50.720">
    <property type="entry name" value="NAD(P)-binding Rossmann-like Domain"/>
    <property type="match status" value="1"/>
</dbReference>
<dbReference type="Pfam" id="PF05368">
    <property type="entry name" value="NmrA"/>
    <property type="match status" value="1"/>
</dbReference>
<evidence type="ECO:0000313" key="5">
    <source>
        <dbReference type="EMBL" id="OQE23715.1"/>
    </source>
</evidence>
<accession>A0A1V6TBG2</accession>
<gene>
    <name evidence="5" type="ORF">PENSTE_c008G09087</name>
</gene>
<comment type="similarity">
    <text evidence="1">Belongs to the NmrA-type oxidoreductase family.</text>
</comment>
<evidence type="ECO:0000259" key="4">
    <source>
        <dbReference type="Pfam" id="PF05368"/>
    </source>
</evidence>
<dbReference type="CDD" id="cd05251">
    <property type="entry name" value="NmrA_like_SDR_a"/>
    <property type="match status" value="1"/>
</dbReference>
<evidence type="ECO:0000313" key="6">
    <source>
        <dbReference type="Proteomes" id="UP000191285"/>
    </source>
</evidence>
<dbReference type="PANTHER" id="PTHR42748">
    <property type="entry name" value="NITROGEN METABOLITE REPRESSION PROTEIN NMRA FAMILY MEMBER"/>
    <property type="match status" value="1"/>
</dbReference>
<dbReference type="InterPro" id="IPR008030">
    <property type="entry name" value="NmrA-like"/>
</dbReference>
<proteinExistence type="inferred from homology"/>
<dbReference type="OrthoDB" id="300709at2759"/>
<feature type="domain" description="NmrA-like" evidence="4">
    <location>
        <begin position="4"/>
        <end position="284"/>
    </location>
</feature>
<dbReference type="PANTHER" id="PTHR42748:SF30">
    <property type="entry name" value="NMRA-LIKE DOMAIN-CONTAINING PROTEIN"/>
    <property type="match status" value="1"/>
</dbReference>
<dbReference type="Proteomes" id="UP000191285">
    <property type="component" value="Unassembled WGS sequence"/>
</dbReference>
<evidence type="ECO:0000256" key="2">
    <source>
        <dbReference type="ARBA" id="ARBA00022857"/>
    </source>
</evidence>
<comment type="caution">
    <text evidence="5">The sequence shown here is derived from an EMBL/GenBank/DDBJ whole genome shotgun (WGS) entry which is preliminary data.</text>
</comment>
<dbReference type="InterPro" id="IPR036291">
    <property type="entry name" value="NAD(P)-bd_dom_sf"/>
</dbReference>
<sequence>MDIKIITVFGITGNQGGSVARSLVKNPTFRVRGITRNVESESSKSLLAAGVEMIQADGFDSDQMKAAFKDTWGVFLNINSDDRIFLNPDGPSEFDMGKGIVDAAADAGVQHIVFSSGPSCTGMTDGKVSMKAMDMKYKTEQYVKSLGIFKSVIPLGPAWFLENFLSKEAAPIFGGFPHFPDESGVLTFSCPYWGGKEDVPWISITDDYGDIVHGAFLDPERWNNHFVHVLSDIRSFPEAMTDFEEATTRKARWVPILPSWEAFETHGIHELQDVKLMFGFTQTTGGKYFGTTTEIDTARKLKKEAAVALGYPEEKQNLVTVKDWFEARFSKEV</sequence>
<evidence type="ECO:0000256" key="1">
    <source>
        <dbReference type="ARBA" id="ARBA00006328"/>
    </source>
</evidence>